<protein>
    <submittedName>
        <fullName evidence="3 4">Uncharacterized protein LOC109708983</fullName>
    </submittedName>
</protein>
<evidence type="ECO:0000259" key="1">
    <source>
        <dbReference type="Pfam" id="PF13952"/>
    </source>
</evidence>
<organism evidence="5">
    <name type="scientific">Ananas comosus</name>
    <name type="common">Pineapple</name>
    <name type="synonym">Ananas ananas</name>
    <dbReference type="NCBI Taxonomy" id="4615"/>
    <lineage>
        <taxon>Eukaryota</taxon>
        <taxon>Viridiplantae</taxon>
        <taxon>Streptophyta</taxon>
        <taxon>Embryophyta</taxon>
        <taxon>Tracheophyta</taxon>
        <taxon>Spermatophyta</taxon>
        <taxon>Magnoliopsida</taxon>
        <taxon>Liliopsida</taxon>
        <taxon>Poales</taxon>
        <taxon>Bromeliaceae</taxon>
        <taxon>Bromelioideae</taxon>
        <taxon>Ananas</taxon>
    </lineage>
</organism>
<dbReference type="RefSeq" id="XP_020086585.1">
    <property type="nucleotide sequence ID" value="XM_020230996.1"/>
</dbReference>
<dbReference type="AlphaFoldDB" id="A0A6P5ESA3"/>
<dbReference type="PANTHER" id="PTHR48258:SF4">
    <property type="entry name" value="DUF4216 DOMAIN-CONTAINING PROTEIN"/>
    <property type="match status" value="1"/>
</dbReference>
<evidence type="ECO:0000313" key="3">
    <source>
        <dbReference type="RefSeq" id="XP_020086585.1"/>
    </source>
</evidence>
<dbReference type="Proteomes" id="UP000515123">
    <property type="component" value="Linkage group 1"/>
</dbReference>
<evidence type="ECO:0000313" key="5">
    <source>
        <dbReference type="RefSeq" id="XP_020086601.1"/>
    </source>
</evidence>
<accession>A0A6P5ESA3</accession>
<dbReference type="Pfam" id="PF13952">
    <property type="entry name" value="DUF4216"/>
    <property type="match status" value="1"/>
</dbReference>
<evidence type="ECO:0000313" key="4">
    <source>
        <dbReference type="RefSeq" id="XP_020086593.1"/>
    </source>
</evidence>
<reference evidence="2" key="1">
    <citation type="journal article" date="2015" name="Nat. Genet.">
        <title>The pineapple genome and the evolution of CAM photosynthesis.</title>
        <authorList>
            <person name="Ming R."/>
            <person name="VanBuren R."/>
            <person name="Wai C.M."/>
            <person name="Tang H."/>
            <person name="Schatz M.C."/>
            <person name="Bowers J.E."/>
            <person name="Lyons E."/>
            <person name="Wang M.L."/>
            <person name="Chen J."/>
            <person name="Biggers E."/>
            <person name="Zhang J."/>
            <person name="Huang L."/>
            <person name="Zhang L."/>
            <person name="Miao W."/>
            <person name="Zhang J."/>
            <person name="Ye Z."/>
            <person name="Miao C."/>
            <person name="Lin Z."/>
            <person name="Wang H."/>
            <person name="Zhou H."/>
            <person name="Yim W.C."/>
            <person name="Priest H.D."/>
            <person name="Zheng C."/>
            <person name="Woodhouse M."/>
            <person name="Edger P.P."/>
            <person name="Guyot R."/>
            <person name="Guo H.B."/>
            <person name="Guo H."/>
            <person name="Zheng G."/>
            <person name="Singh R."/>
            <person name="Sharma A."/>
            <person name="Min X."/>
            <person name="Zheng Y."/>
            <person name="Lee H."/>
            <person name="Gurtowski J."/>
            <person name="Sedlazeck F.J."/>
            <person name="Harkess A."/>
            <person name="McKain M.R."/>
            <person name="Liao Z."/>
            <person name="Fang J."/>
            <person name="Liu J."/>
            <person name="Zhang X."/>
            <person name="Zhang Q."/>
            <person name="Hu W."/>
            <person name="Qin Y."/>
            <person name="Wang K."/>
            <person name="Chen L.Y."/>
            <person name="Shirley N."/>
            <person name="Lin Y.R."/>
            <person name="Liu L.Y."/>
            <person name="Hernandez A.G."/>
            <person name="Wright C.L."/>
            <person name="Bulone V."/>
            <person name="Tuskan G.A."/>
            <person name="Heath K."/>
            <person name="Zee F."/>
            <person name="Moore P.H."/>
            <person name="Sunkar R."/>
            <person name="Leebens-Mack J.H."/>
            <person name="Mockler T."/>
            <person name="Bennetzen J.L."/>
            <person name="Freeling M."/>
            <person name="Sankoff D."/>
            <person name="Paterson A.H."/>
            <person name="Zhu X."/>
            <person name="Yang X."/>
            <person name="Smith J.A."/>
            <person name="Cushman J.C."/>
            <person name="Paull R.E."/>
            <person name="Yu Q."/>
        </authorList>
    </citation>
    <scope>NUCLEOTIDE SEQUENCE [LARGE SCALE GENOMIC DNA]</scope>
    <source>
        <strain evidence="2">cv. F153</strain>
    </source>
</reference>
<dbReference type="GeneID" id="109708983"/>
<proteinExistence type="predicted"/>
<dbReference type="PANTHER" id="PTHR48258">
    <property type="entry name" value="DUF4218 DOMAIN-CONTAINING PROTEIN-RELATED"/>
    <property type="match status" value="1"/>
</dbReference>
<dbReference type="RefSeq" id="XP_020086593.1">
    <property type="nucleotide sequence ID" value="XM_020231004.1"/>
</dbReference>
<keyword evidence="2" id="KW-1185">Reference proteome</keyword>
<reference evidence="3 4" key="2">
    <citation type="submission" date="2025-04" db="UniProtKB">
        <authorList>
            <consortium name="RefSeq"/>
        </authorList>
    </citation>
    <scope>IDENTIFICATION</scope>
    <source>
        <tissue evidence="3 4">Leaf</tissue>
    </source>
</reference>
<sequence length="323" mass="37283">MIFCSRYLHSVETKFNRLERNYDDRHDKSTSGLSIFSQSGKVLGSGITGHLDTHEFEQAHIYILQNCEEVQPFLQEYSQIQNRSTVQVSDKNFIKWFKNKVAQVYKQDRHSAIEDLLSLSRGPTKYVTYYNGYIVNGYRFHTEEHDKGLKTQSCGVVVIGDTGTEKINYYGILTEIVESQYLGGRRVVLFRCNWWDVYDKVKGIKIDEYGFVSVNCQRLLKTNEPFVLATQASQVFYVTDSVTKGWHVVQKNQPRDTYTMSLNMDDDLKEPVDVDEACQQGESSNPIIDASKLLNMDDNVNLHRNDVEPMTVDGPLTQKKRKR</sequence>
<gene>
    <name evidence="3 4 5" type="primary">LOC109708983</name>
</gene>
<dbReference type="InterPro" id="IPR025312">
    <property type="entry name" value="DUF4216"/>
</dbReference>
<dbReference type="OrthoDB" id="693432at2759"/>
<dbReference type="RefSeq" id="XP_020086601.1">
    <property type="nucleotide sequence ID" value="XM_020231012.1"/>
</dbReference>
<name>A0A6P5ESA3_ANACO</name>
<evidence type="ECO:0000313" key="2">
    <source>
        <dbReference type="Proteomes" id="UP000515123"/>
    </source>
</evidence>
<feature type="domain" description="DUF4216" evidence="1">
    <location>
        <begin position="178"/>
        <end position="249"/>
    </location>
</feature>